<dbReference type="InterPro" id="IPR036490">
    <property type="entry name" value="ThsB_TIR-like_sf"/>
</dbReference>
<dbReference type="OrthoDB" id="9811746at2"/>
<keyword evidence="3" id="KW-1185">Reference proteome</keyword>
<dbReference type="SUPFAM" id="SSF52206">
    <property type="entry name" value="Hypothetical protein MTH538"/>
    <property type="match status" value="1"/>
</dbReference>
<dbReference type="AlphaFoldDB" id="A0A3E1P3B7"/>
<dbReference type="RefSeq" id="WP_116854247.1">
    <property type="nucleotide sequence ID" value="NZ_QTJV01000004.1"/>
</dbReference>
<protein>
    <submittedName>
        <fullName evidence="2">Molecular chaperone Tir</fullName>
    </submittedName>
</protein>
<dbReference type="Gene3D" id="3.40.50.11200">
    <property type="match status" value="1"/>
</dbReference>
<feature type="domain" description="Thoeris protein ThsB TIR-like" evidence="1">
    <location>
        <begin position="6"/>
        <end position="103"/>
    </location>
</feature>
<organism evidence="2 3">
    <name type="scientific">Chitinophaga silvisoli</name>
    <dbReference type="NCBI Taxonomy" id="2291814"/>
    <lineage>
        <taxon>Bacteria</taxon>
        <taxon>Pseudomonadati</taxon>
        <taxon>Bacteroidota</taxon>
        <taxon>Chitinophagia</taxon>
        <taxon>Chitinophagales</taxon>
        <taxon>Chitinophagaceae</taxon>
        <taxon>Chitinophaga</taxon>
    </lineage>
</organism>
<comment type="caution">
    <text evidence="2">The sequence shown here is derived from an EMBL/GenBank/DDBJ whole genome shotgun (WGS) entry which is preliminary data.</text>
</comment>
<proteinExistence type="predicted"/>
<evidence type="ECO:0000313" key="2">
    <source>
        <dbReference type="EMBL" id="RFM34665.1"/>
    </source>
</evidence>
<dbReference type="Pfam" id="PF08937">
    <property type="entry name" value="ThsB_TIR"/>
    <property type="match status" value="1"/>
</dbReference>
<gene>
    <name evidence="2" type="ORF">DXN04_15480</name>
</gene>
<name>A0A3E1P3B7_9BACT</name>
<dbReference type="EMBL" id="QTJV01000004">
    <property type="protein sequence ID" value="RFM34665.1"/>
    <property type="molecule type" value="Genomic_DNA"/>
</dbReference>
<sequence>MARKVFFSFHYGNDVSRAMVVRNSGMTKNGIQEAGFIDHADFMKLEKTGDAAIKRWINEQLDGSTVTAVLIGADTLERPYVQYEIRESYKRGNAIIGIFIDGIKDLNGYTSSRCSVFGLKIGEKDGQDVYFSGVPVYSWTDDNGYENLGKWVEDAAIKAGKK</sequence>
<evidence type="ECO:0000313" key="3">
    <source>
        <dbReference type="Proteomes" id="UP000261174"/>
    </source>
</evidence>
<dbReference type="Proteomes" id="UP000261174">
    <property type="component" value="Unassembled WGS sequence"/>
</dbReference>
<evidence type="ECO:0000259" key="1">
    <source>
        <dbReference type="Pfam" id="PF08937"/>
    </source>
</evidence>
<accession>A0A3E1P3B7</accession>
<dbReference type="InterPro" id="IPR015032">
    <property type="entry name" value="ThsB__TIR-like_domain"/>
</dbReference>
<reference evidence="2 3" key="1">
    <citation type="submission" date="2018-08" db="EMBL/GenBank/DDBJ databases">
        <title>Chitinophaga sp. K20C18050901, a novel bacterium isolated from forest soil.</title>
        <authorList>
            <person name="Wang C."/>
        </authorList>
    </citation>
    <scope>NUCLEOTIDE SEQUENCE [LARGE SCALE GENOMIC DNA]</scope>
    <source>
        <strain evidence="2 3">K20C18050901</strain>
    </source>
</reference>